<keyword evidence="4" id="KW-1185">Reference proteome</keyword>
<protein>
    <recommendedName>
        <fullName evidence="2">Glycosyl transferase family 1 domain-containing protein</fullName>
    </recommendedName>
</protein>
<dbReference type="Pfam" id="PF00534">
    <property type="entry name" value="Glycos_transf_1"/>
    <property type="match status" value="1"/>
</dbReference>
<feature type="domain" description="Glycosyl transferase family 1" evidence="2">
    <location>
        <begin position="2"/>
        <end position="112"/>
    </location>
</feature>
<sequence length="210" mass="24157">MLIRVFARVIERFSNVKLVLKGNDDLYTSEQRLILSPTGGLYNQLKDKKAIEYYGSQMSNKEISELHQASNCYVSPYSYEGFNLPVLESMAVGGVGLVSEGGSTDDFFKEEYGRKIRTDEVKEKRVSRVLKGFENEGFNVEGYGDDEFFENVEIRELKVDEEDFFEKMVEMVRDGEGWMEEGRRLKRAKEVRKHYSWDVIAGNIVEVAGL</sequence>
<evidence type="ECO:0000313" key="4">
    <source>
        <dbReference type="Proteomes" id="UP001165122"/>
    </source>
</evidence>
<dbReference type="AlphaFoldDB" id="A0A9W7B261"/>
<evidence type="ECO:0000313" key="3">
    <source>
        <dbReference type="EMBL" id="GMH78190.1"/>
    </source>
</evidence>
<dbReference type="OrthoDB" id="2147046at2759"/>
<dbReference type="InterPro" id="IPR001296">
    <property type="entry name" value="Glyco_trans_1"/>
</dbReference>
<name>A0A9W7B261_9STRA</name>
<keyword evidence="1" id="KW-0328">Glycosyltransferase</keyword>
<dbReference type="EMBL" id="BRXW01000870">
    <property type="protein sequence ID" value="GMH78190.1"/>
    <property type="molecule type" value="Genomic_DNA"/>
</dbReference>
<reference evidence="4" key="1">
    <citation type="journal article" date="2023" name="Commun. Biol.">
        <title>Genome analysis of Parmales, the sister group of diatoms, reveals the evolutionary specialization of diatoms from phago-mixotrophs to photoautotrophs.</title>
        <authorList>
            <person name="Ban H."/>
            <person name="Sato S."/>
            <person name="Yoshikawa S."/>
            <person name="Yamada K."/>
            <person name="Nakamura Y."/>
            <person name="Ichinomiya M."/>
            <person name="Sato N."/>
            <person name="Blanc-Mathieu R."/>
            <person name="Endo H."/>
            <person name="Kuwata A."/>
            <person name="Ogata H."/>
        </authorList>
    </citation>
    <scope>NUCLEOTIDE SEQUENCE [LARGE SCALE GENOMIC DNA]</scope>
    <source>
        <strain evidence="4">NIES 3700</strain>
    </source>
</reference>
<evidence type="ECO:0000259" key="2">
    <source>
        <dbReference type="Pfam" id="PF00534"/>
    </source>
</evidence>
<comment type="caution">
    <text evidence="3">The sequence shown here is derived from an EMBL/GenBank/DDBJ whole genome shotgun (WGS) entry which is preliminary data.</text>
</comment>
<dbReference type="Gene3D" id="3.40.50.2000">
    <property type="entry name" value="Glycogen Phosphorylase B"/>
    <property type="match status" value="1"/>
</dbReference>
<keyword evidence="1" id="KW-0808">Transferase</keyword>
<dbReference type="SUPFAM" id="SSF53756">
    <property type="entry name" value="UDP-Glycosyltransferase/glycogen phosphorylase"/>
    <property type="match status" value="1"/>
</dbReference>
<accession>A0A9W7B261</accession>
<evidence type="ECO:0000256" key="1">
    <source>
        <dbReference type="ARBA" id="ARBA00022676"/>
    </source>
</evidence>
<dbReference type="Proteomes" id="UP001165122">
    <property type="component" value="Unassembled WGS sequence"/>
</dbReference>
<gene>
    <name evidence="3" type="ORF">TrLO_g2566</name>
</gene>
<dbReference type="GO" id="GO:0016757">
    <property type="term" value="F:glycosyltransferase activity"/>
    <property type="evidence" value="ECO:0007669"/>
    <property type="project" value="UniProtKB-KW"/>
</dbReference>
<organism evidence="3 4">
    <name type="scientific">Triparma laevis f. longispina</name>
    <dbReference type="NCBI Taxonomy" id="1714387"/>
    <lineage>
        <taxon>Eukaryota</taxon>
        <taxon>Sar</taxon>
        <taxon>Stramenopiles</taxon>
        <taxon>Ochrophyta</taxon>
        <taxon>Bolidophyceae</taxon>
        <taxon>Parmales</taxon>
        <taxon>Triparmaceae</taxon>
        <taxon>Triparma</taxon>
    </lineage>
</organism>
<proteinExistence type="predicted"/>